<comment type="similarity">
    <text evidence="3 8">Belongs to the HMBS family.</text>
</comment>
<gene>
    <name evidence="8 11" type="primary">hemC</name>
    <name evidence="11" type="ORF">RKE40_16915</name>
</gene>
<dbReference type="InterPro" id="IPR022418">
    <property type="entry name" value="Porphobilinogen_deaminase_C"/>
</dbReference>
<dbReference type="EMBL" id="JAWDID010000025">
    <property type="protein sequence ID" value="MDU0341582.1"/>
    <property type="molecule type" value="Genomic_DNA"/>
</dbReference>
<organism evidence="11 12">
    <name type="scientific">Bosea rubneri</name>
    <dbReference type="NCBI Taxonomy" id="3075434"/>
    <lineage>
        <taxon>Bacteria</taxon>
        <taxon>Pseudomonadati</taxon>
        <taxon>Pseudomonadota</taxon>
        <taxon>Alphaproteobacteria</taxon>
        <taxon>Hyphomicrobiales</taxon>
        <taxon>Boseaceae</taxon>
        <taxon>Bosea</taxon>
    </lineage>
</organism>
<accession>A0ABU3S9Y8</accession>
<evidence type="ECO:0000256" key="6">
    <source>
        <dbReference type="ARBA" id="ARBA00023244"/>
    </source>
</evidence>
<keyword evidence="6 8" id="KW-0627">Porphyrin biosynthesis</keyword>
<comment type="function">
    <text evidence="1 8">Tetrapolymerization of the monopyrrole PBG into the hydroxymethylbilane pre-uroporphyrinogen in several discrete steps.</text>
</comment>
<comment type="subunit">
    <text evidence="4 8">Monomer.</text>
</comment>
<dbReference type="PANTHER" id="PTHR11557:SF0">
    <property type="entry name" value="PORPHOBILINOGEN DEAMINASE"/>
    <property type="match status" value="1"/>
</dbReference>
<evidence type="ECO:0000313" key="12">
    <source>
        <dbReference type="Proteomes" id="UP001254257"/>
    </source>
</evidence>
<evidence type="ECO:0000256" key="8">
    <source>
        <dbReference type="HAMAP-Rule" id="MF_00260"/>
    </source>
</evidence>
<keyword evidence="12" id="KW-1185">Reference proteome</keyword>
<evidence type="ECO:0000256" key="3">
    <source>
        <dbReference type="ARBA" id="ARBA00005638"/>
    </source>
</evidence>
<dbReference type="GO" id="GO:0004418">
    <property type="term" value="F:hydroxymethylbilane synthase activity"/>
    <property type="evidence" value="ECO:0007669"/>
    <property type="project" value="UniProtKB-EC"/>
</dbReference>
<dbReference type="Gene3D" id="3.30.160.40">
    <property type="entry name" value="Porphobilinogen deaminase, C-terminal domain"/>
    <property type="match status" value="1"/>
</dbReference>
<dbReference type="NCBIfam" id="TIGR00212">
    <property type="entry name" value="hemC"/>
    <property type="match status" value="1"/>
</dbReference>
<dbReference type="EC" id="2.5.1.61" evidence="8"/>
<dbReference type="SUPFAM" id="SSF53850">
    <property type="entry name" value="Periplasmic binding protein-like II"/>
    <property type="match status" value="1"/>
</dbReference>
<dbReference type="HAMAP" id="MF_00260">
    <property type="entry name" value="Porphobil_deam"/>
    <property type="match status" value="1"/>
</dbReference>
<dbReference type="PRINTS" id="PR00151">
    <property type="entry name" value="PORPHBDMNASE"/>
</dbReference>
<evidence type="ECO:0000313" key="11">
    <source>
        <dbReference type="EMBL" id="MDU0341582.1"/>
    </source>
</evidence>
<evidence type="ECO:0000259" key="10">
    <source>
        <dbReference type="Pfam" id="PF03900"/>
    </source>
</evidence>
<sequence length="319" mass="33488">MSQQPTPPRQQRLPGRFVIGTRASPLAMAQAREFAGRLMQAHGWAQDELPLDAIVTTGDSIQNRSLAEAGGKGLFTKELDVAQLAGTIDFAVHSSKDLQTRLPDGLVVGGYLPREDARDVLISRGIARVADLPQGAVIGSASLRRQAMLRRSRPDLQVVLLRGNVARRMEKVASGEIDATLLALAGLRRLGLEDKASGILSIEESLPAVGQGAIGITIRADDAAAIAALAPVICRDTGFAVTAERAFLAEVDGSCRMPIAGHAVVTGDRVHLRGLLLSPDGSASAEGERHGSVTDAAKLGADLGRELRARAPAGIYDPA</sequence>
<feature type="modified residue" description="S-(dipyrrolylmethanemethyl)cysteine" evidence="8">
    <location>
        <position position="255"/>
    </location>
</feature>
<protein>
    <recommendedName>
        <fullName evidence="8">Porphobilinogen deaminase</fullName>
        <shortName evidence="8">PBG</shortName>
        <ecNumber evidence="8">2.5.1.61</ecNumber>
    </recommendedName>
    <alternativeName>
        <fullName evidence="8">Hydroxymethylbilane synthase</fullName>
        <shortName evidence="8">HMBS</shortName>
    </alternativeName>
    <alternativeName>
        <fullName evidence="8">Pre-uroporphyrinogen synthase</fullName>
    </alternativeName>
</protein>
<dbReference type="Gene3D" id="3.40.190.10">
    <property type="entry name" value="Periplasmic binding protein-like II"/>
    <property type="match status" value="2"/>
</dbReference>
<proteinExistence type="inferred from homology"/>
<feature type="domain" description="Porphobilinogen deaminase C-terminal" evidence="10">
    <location>
        <begin position="240"/>
        <end position="308"/>
    </location>
</feature>
<comment type="miscellaneous">
    <text evidence="8">The porphobilinogen subunits are added to the dipyrromethane group.</text>
</comment>
<comment type="caution">
    <text evidence="11">The sequence shown here is derived from an EMBL/GenBank/DDBJ whole genome shotgun (WGS) entry which is preliminary data.</text>
</comment>
<evidence type="ECO:0000256" key="2">
    <source>
        <dbReference type="ARBA" id="ARBA00004735"/>
    </source>
</evidence>
<comment type="cofactor">
    <cofactor evidence="8">
        <name>dipyrromethane</name>
        <dbReference type="ChEBI" id="CHEBI:60342"/>
    </cofactor>
    <text evidence="8">Binds 1 dipyrromethane group covalently.</text>
</comment>
<comment type="pathway">
    <text evidence="2">Porphyrin-containing compound metabolism; protoporphyrin-IX biosynthesis; coproporphyrinogen-III from 5-aminolevulinate: step 2/4.</text>
</comment>
<evidence type="ECO:0000256" key="4">
    <source>
        <dbReference type="ARBA" id="ARBA00011245"/>
    </source>
</evidence>
<dbReference type="SUPFAM" id="SSF54782">
    <property type="entry name" value="Porphobilinogen deaminase (hydroxymethylbilane synthase), C-terminal domain"/>
    <property type="match status" value="1"/>
</dbReference>
<dbReference type="PIRSF" id="PIRSF001438">
    <property type="entry name" value="4pyrrol_synth_OHMeBilane_synth"/>
    <property type="match status" value="1"/>
</dbReference>
<dbReference type="InterPro" id="IPR036803">
    <property type="entry name" value="Porphobilinogen_deaminase_C_sf"/>
</dbReference>
<evidence type="ECO:0000259" key="9">
    <source>
        <dbReference type="Pfam" id="PF01379"/>
    </source>
</evidence>
<keyword evidence="5 8" id="KW-0808">Transferase</keyword>
<dbReference type="Pfam" id="PF03900">
    <property type="entry name" value="Porphobil_deamC"/>
    <property type="match status" value="1"/>
</dbReference>
<dbReference type="Proteomes" id="UP001254257">
    <property type="component" value="Unassembled WGS sequence"/>
</dbReference>
<dbReference type="RefSeq" id="WP_316019398.1">
    <property type="nucleotide sequence ID" value="NZ_JAWDID010000025.1"/>
</dbReference>
<dbReference type="PANTHER" id="PTHR11557">
    <property type="entry name" value="PORPHOBILINOGEN DEAMINASE"/>
    <property type="match status" value="1"/>
</dbReference>
<dbReference type="InterPro" id="IPR000860">
    <property type="entry name" value="HemC"/>
</dbReference>
<evidence type="ECO:0000256" key="1">
    <source>
        <dbReference type="ARBA" id="ARBA00002869"/>
    </source>
</evidence>
<dbReference type="Pfam" id="PF01379">
    <property type="entry name" value="Porphobil_deam"/>
    <property type="match status" value="1"/>
</dbReference>
<evidence type="ECO:0000256" key="7">
    <source>
        <dbReference type="ARBA" id="ARBA00048169"/>
    </source>
</evidence>
<comment type="catalytic activity">
    <reaction evidence="7 8">
        <text>4 porphobilinogen + H2O = hydroxymethylbilane + 4 NH4(+)</text>
        <dbReference type="Rhea" id="RHEA:13185"/>
        <dbReference type="ChEBI" id="CHEBI:15377"/>
        <dbReference type="ChEBI" id="CHEBI:28938"/>
        <dbReference type="ChEBI" id="CHEBI:57845"/>
        <dbReference type="ChEBI" id="CHEBI:58126"/>
        <dbReference type="EC" id="2.5.1.61"/>
    </reaction>
</comment>
<name>A0ABU3S9Y8_9HYPH</name>
<reference evidence="11 12" key="1">
    <citation type="submission" date="2023-09" db="EMBL/GenBank/DDBJ databases">
        <title>Whole genome shotgun sequencing (WGS) of Bosea sp. ZW T0_25, isolated from stored onions (Allium cepa).</title>
        <authorList>
            <person name="Stoll D.A."/>
            <person name="Huch M."/>
        </authorList>
    </citation>
    <scope>NUCLEOTIDE SEQUENCE [LARGE SCALE GENOMIC DNA]</scope>
    <source>
        <strain evidence="11 12">ZW T0_25</strain>
    </source>
</reference>
<dbReference type="InterPro" id="IPR022417">
    <property type="entry name" value="Porphobilin_deaminase_N"/>
</dbReference>
<evidence type="ECO:0000256" key="5">
    <source>
        <dbReference type="ARBA" id="ARBA00022679"/>
    </source>
</evidence>
<feature type="domain" description="Porphobilinogen deaminase N-terminal" evidence="9">
    <location>
        <begin position="18"/>
        <end position="225"/>
    </location>
</feature>